<organism evidence="1 2">
    <name type="scientific">Candidatus Woykebacteria bacterium RBG_19FT_COMBO_43_10</name>
    <dbReference type="NCBI Taxonomy" id="1802598"/>
    <lineage>
        <taxon>Bacteria</taxon>
        <taxon>Candidatus Woykeibacteriota</taxon>
    </lineage>
</organism>
<dbReference type="Proteomes" id="UP000176645">
    <property type="component" value="Unassembled WGS sequence"/>
</dbReference>
<evidence type="ECO:0000313" key="1">
    <source>
        <dbReference type="EMBL" id="OGY27246.1"/>
    </source>
</evidence>
<dbReference type="EMBL" id="MHCU01000044">
    <property type="protein sequence ID" value="OGY27246.1"/>
    <property type="molecule type" value="Genomic_DNA"/>
</dbReference>
<dbReference type="AlphaFoldDB" id="A0A1G1WHR0"/>
<proteinExistence type="predicted"/>
<name>A0A1G1WHR0_9BACT</name>
<evidence type="ECO:0000313" key="2">
    <source>
        <dbReference type="Proteomes" id="UP000176645"/>
    </source>
</evidence>
<sequence>MVEELSASEALKRKSPDFRSWMAWGRKADSIKVLEGPCPKCGSTAICAYADMGSPDFYDTFAHVCLNPDCEFSQEKGQFASNFGGRTSSVPIVCHFCGRVVA</sequence>
<gene>
    <name evidence="1" type="ORF">A2Z42_00705</name>
</gene>
<comment type="caution">
    <text evidence="1">The sequence shown here is derived from an EMBL/GenBank/DDBJ whole genome shotgun (WGS) entry which is preliminary data.</text>
</comment>
<protein>
    <submittedName>
        <fullName evidence="1">Uncharacterized protein</fullName>
    </submittedName>
</protein>
<reference evidence="1 2" key="1">
    <citation type="journal article" date="2016" name="Nat. Commun.">
        <title>Thousands of microbial genomes shed light on interconnected biogeochemical processes in an aquifer system.</title>
        <authorList>
            <person name="Anantharaman K."/>
            <person name="Brown C.T."/>
            <person name="Hug L.A."/>
            <person name="Sharon I."/>
            <person name="Castelle C.J."/>
            <person name="Probst A.J."/>
            <person name="Thomas B.C."/>
            <person name="Singh A."/>
            <person name="Wilkins M.J."/>
            <person name="Karaoz U."/>
            <person name="Brodie E.L."/>
            <person name="Williams K.H."/>
            <person name="Hubbard S.S."/>
            <person name="Banfield J.F."/>
        </authorList>
    </citation>
    <scope>NUCLEOTIDE SEQUENCE [LARGE SCALE GENOMIC DNA]</scope>
</reference>
<accession>A0A1G1WHR0</accession>